<sequence length="421" mass="46922">MKEHDITRKRKITHVEEYHRNNSQAFDGENEDLLRLSLSNNTRKMKEHDIMRKRKSTHDHISNSQAFDDEDEDLLRLSLSNDTRRTGARLSEEHSSIPPLSSLSVMPPQPSSSQQQAAVAAAVSLSMQTLLSQPIHPLTLSTSHVLFNPAFMSPPAASFVYSQEPVLSVPGSSSQAVLSSSILSQSLSQGPDLSVPAAAPHNLINSSLVSQILSPGSLSYPQEPVSTAVVAPVSVTSSSSPRPSRVRRTPTQNLREGKSETVEPPFPWATNHRATVYNINYLLSEKNISKITGFVQCKKCEKQYSMDFDLKEKFSEIGSFIAENKNSMHDRALLSWLNPVLPKCKYCNQENSAKPVIADKKKDINWLFLFLGQLLGCCTLEQLKYFCKHTKNHRTGAKDRVLYLTYLGLCKQLDPSGPFSR</sequence>
<feature type="region of interest" description="Disordered" evidence="1">
    <location>
        <begin position="233"/>
        <end position="265"/>
    </location>
</feature>
<protein>
    <recommendedName>
        <fullName evidence="2">DUF7086 domain-containing protein</fullName>
    </recommendedName>
</protein>
<feature type="region of interest" description="Disordered" evidence="1">
    <location>
        <begin position="45"/>
        <end position="66"/>
    </location>
</feature>
<proteinExistence type="predicted"/>
<evidence type="ECO:0000313" key="3">
    <source>
        <dbReference type="EMBL" id="KAG8498060.1"/>
    </source>
</evidence>
<dbReference type="Proteomes" id="UP000701853">
    <property type="component" value="Chromosome 3"/>
</dbReference>
<feature type="compositionally biased region" description="Low complexity" evidence="1">
    <location>
        <begin position="233"/>
        <end position="243"/>
    </location>
</feature>
<accession>A0A8J5ZAF7</accession>
<dbReference type="Pfam" id="PF23324">
    <property type="entry name" value="DUF7086"/>
    <property type="match status" value="1"/>
</dbReference>
<feature type="compositionally biased region" description="Low complexity" evidence="1">
    <location>
        <begin position="96"/>
        <end position="111"/>
    </location>
</feature>
<reference evidence="3 4" key="1">
    <citation type="journal article" date="2021" name="bioRxiv">
        <title>The Gossypium anomalum genome as a resource for cotton improvement and evolutionary analysis of hybrid incompatibility.</title>
        <authorList>
            <person name="Grover C.E."/>
            <person name="Yuan D."/>
            <person name="Arick M.A."/>
            <person name="Miller E.R."/>
            <person name="Hu G."/>
            <person name="Peterson D.G."/>
            <person name="Wendel J.F."/>
            <person name="Udall J.A."/>
        </authorList>
    </citation>
    <scope>NUCLEOTIDE SEQUENCE [LARGE SCALE GENOMIC DNA]</scope>
    <source>
        <strain evidence="3">JFW-Udall</strain>
        <tissue evidence="3">Leaf</tissue>
    </source>
</reference>
<dbReference type="PANTHER" id="PTHR34272">
    <property type="entry name" value="EXPRESSED PROTEIN"/>
    <property type="match status" value="1"/>
</dbReference>
<organism evidence="3 4">
    <name type="scientific">Gossypium anomalum</name>
    <dbReference type="NCBI Taxonomy" id="47600"/>
    <lineage>
        <taxon>Eukaryota</taxon>
        <taxon>Viridiplantae</taxon>
        <taxon>Streptophyta</taxon>
        <taxon>Embryophyta</taxon>
        <taxon>Tracheophyta</taxon>
        <taxon>Spermatophyta</taxon>
        <taxon>Magnoliopsida</taxon>
        <taxon>eudicotyledons</taxon>
        <taxon>Gunneridae</taxon>
        <taxon>Pentapetalae</taxon>
        <taxon>rosids</taxon>
        <taxon>malvids</taxon>
        <taxon>Malvales</taxon>
        <taxon>Malvaceae</taxon>
        <taxon>Malvoideae</taxon>
        <taxon>Gossypium</taxon>
    </lineage>
</organism>
<dbReference type="EMBL" id="JAHUZN010000003">
    <property type="protein sequence ID" value="KAG8498060.1"/>
    <property type="molecule type" value="Genomic_DNA"/>
</dbReference>
<feature type="region of interest" description="Disordered" evidence="1">
    <location>
        <begin position="83"/>
        <end position="111"/>
    </location>
</feature>
<name>A0A8J5ZAF7_9ROSI</name>
<feature type="compositionally biased region" description="Basic and acidic residues" evidence="1">
    <location>
        <begin position="83"/>
        <end position="95"/>
    </location>
</feature>
<evidence type="ECO:0000313" key="4">
    <source>
        <dbReference type="Proteomes" id="UP000701853"/>
    </source>
</evidence>
<keyword evidence="4" id="KW-1185">Reference proteome</keyword>
<dbReference type="PANTHER" id="PTHR34272:SF8">
    <property type="entry name" value="HYDROXYPROLINE-RICH GLYCOPROTEIN FAMILY PROTEIN"/>
    <property type="match status" value="1"/>
</dbReference>
<gene>
    <name evidence="3" type="ORF">CXB51_007071</name>
</gene>
<feature type="domain" description="DUF7086" evidence="2">
    <location>
        <begin position="283"/>
        <end position="413"/>
    </location>
</feature>
<dbReference type="OrthoDB" id="996429at2759"/>
<dbReference type="AlphaFoldDB" id="A0A8J5ZAF7"/>
<comment type="caution">
    <text evidence="3">The sequence shown here is derived from an EMBL/GenBank/DDBJ whole genome shotgun (WGS) entry which is preliminary data.</text>
</comment>
<evidence type="ECO:0000256" key="1">
    <source>
        <dbReference type="SAM" id="MobiDB-lite"/>
    </source>
</evidence>
<dbReference type="InterPro" id="IPR055513">
    <property type="entry name" value="DUF7086"/>
</dbReference>
<evidence type="ECO:0000259" key="2">
    <source>
        <dbReference type="Pfam" id="PF23324"/>
    </source>
</evidence>